<keyword evidence="1" id="KW-0472">Membrane</keyword>
<comment type="caution">
    <text evidence="2">The sequence shown here is derived from an EMBL/GenBank/DDBJ whole genome shotgun (WGS) entry which is preliminary data.</text>
</comment>
<accession>A0A3N9WSR5</accession>
<dbReference type="OrthoDB" id="4263397at2"/>
<sequence>MLLSSSVWRDNARWWFSGGLLLGGLTTAAVAVVVGSLVRPVVPTVLAAMLMGGLFLVVAGQEFGLYRLRLPQNARQVPQTIVTADSRYGPLQFGFEMGTGVRTYMTSGLPHILVLGLLLLVPWDVALVSGIAFGGGRAWMALSRLWHGDVDAWDYAQRRYDRLTRIVLTVGTGALLVAILLIAGR</sequence>
<dbReference type="RefSeq" id="WP_124861080.1">
    <property type="nucleotide sequence ID" value="NZ_JBNCOC010000004.1"/>
</dbReference>
<dbReference type="AlphaFoldDB" id="A0A3N9WSR5"/>
<feature type="transmembrane region" description="Helical" evidence="1">
    <location>
        <begin position="166"/>
        <end position="184"/>
    </location>
</feature>
<keyword evidence="1" id="KW-0812">Transmembrane</keyword>
<evidence type="ECO:0000313" key="3">
    <source>
        <dbReference type="Proteomes" id="UP000266889"/>
    </source>
</evidence>
<dbReference type="Proteomes" id="UP000266889">
    <property type="component" value="Unassembled WGS sequence"/>
</dbReference>
<dbReference type="EMBL" id="QGSY01000284">
    <property type="protein sequence ID" value="RQX03908.1"/>
    <property type="molecule type" value="Genomic_DNA"/>
</dbReference>
<reference evidence="2 3" key="1">
    <citation type="submission" date="2018-05" db="EMBL/GenBank/DDBJ databases">
        <title>Micromonospora from Atacama Desert.</title>
        <authorList>
            <person name="Carro L."/>
            <person name="Goodfellow M."/>
            <person name="Klenk H.-P."/>
        </authorList>
    </citation>
    <scope>NUCLEOTIDE SEQUENCE [LARGE SCALE GENOMIC DNA]</scope>
    <source>
        <strain evidence="2 3">LB32</strain>
    </source>
</reference>
<gene>
    <name evidence="2" type="ORF">DLJ58_29045</name>
</gene>
<keyword evidence="3" id="KW-1185">Reference proteome</keyword>
<keyword evidence="1" id="KW-1133">Transmembrane helix</keyword>
<feature type="transmembrane region" description="Helical" evidence="1">
    <location>
        <begin position="12"/>
        <end position="34"/>
    </location>
</feature>
<organism evidence="2 3">
    <name type="scientific">Micromonospora arida</name>
    <dbReference type="NCBI Taxonomy" id="2203715"/>
    <lineage>
        <taxon>Bacteria</taxon>
        <taxon>Bacillati</taxon>
        <taxon>Actinomycetota</taxon>
        <taxon>Actinomycetes</taxon>
        <taxon>Micromonosporales</taxon>
        <taxon>Micromonosporaceae</taxon>
        <taxon>Micromonospora</taxon>
    </lineage>
</organism>
<feature type="transmembrane region" description="Helical" evidence="1">
    <location>
        <begin position="41"/>
        <end position="60"/>
    </location>
</feature>
<evidence type="ECO:0000256" key="1">
    <source>
        <dbReference type="SAM" id="Phobius"/>
    </source>
</evidence>
<name>A0A3N9WSR5_9ACTN</name>
<evidence type="ECO:0000313" key="2">
    <source>
        <dbReference type="EMBL" id="RQX03908.1"/>
    </source>
</evidence>
<feature type="transmembrane region" description="Helical" evidence="1">
    <location>
        <begin position="112"/>
        <end position="134"/>
    </location>
</feature>
<proteinExistence type="predicted"/>
<protein>
    <submittedName>
        <fullName evidence="2">Uncharacterized protein</fullName>
    </submittedName>
</protein>